<dbReference type="KEGG" id="fli:Fleli_0840"/>
<organism evidence="1 2">
    <name type="scientific">Bernardetia litoralis (strain ATCC 23117 / DSM 6794 / NBRC 15988 / NCIMB 1366 / Fx l1 / Sio-4)</name>
    <name type="common">Flexibacter litoralis</name>
    <dbReference type="NCBI Taxonomy" id="880071"/>
    <lineage>
        <taxon>Bacteria</taxon>
        <taxon>Pseudomonadati</taxon>
        <taxon>Bacteroidota</taxon>
        <taxon>Cytophagia</taxon>
        <taxon>Cytophagales</taxon>
        <taxon>Bernardetiaceae</taxon>
        <taxon>Bernardetia</taxon>
    </lineage>
</organism>
<protein>
    <submittedName>
        <fullName evidence="1">Uncharacterized protein</fullName>
    </submittedName>
</protein>
<name>I4AH63_BERLS</name>
<keyword evidence="2" id="KW-1185">Reference proteome</keyword>
<dbReference type="STRING" id="880071.Fleli_0840"/>
<dbReference type="Proteomes" id="UP000006054">
    <property type="component" value="Chromosome"/>
</dbReference>
<dbReference type="HOGENOM" id="CLU_1765327_0_0_10"/>
<dbReference type="RefSeq" id="WP_014796756.1">
    <property type="nucleotide sequence ID" value="NC_018018.1"/>
</dbReference>
<dbReference type="EMBL" id="CP003345">
    <property type="protein sequence ID" value="AFM03298.1"/>
    <property type="molecule type" value="Genomic_DNA"/>
</dbReference>
<evidence type="ECO:0000313" key="1">
    <source>
        <dbReference type="EMBL" id="AFM03298.1"/>
    </source>
</evidence>
<dbReference type="AlphaFoldDB" id="I4AH63"/>
<reference evidence="2" key="1">
    <citation type="submission" date="2012-06" db="EMBL/GenBank/DDBJ databases">
        <title>The complete genome of Flexibacter litoralis DSM 6794.</title>
        <authorList>
            <person name="Lucas S."/>
            <person name="Copeland A."/>
            <person name="Lapidus A."/>
            <person name="Glavina del Rio T."/>
            <person name="Dalin E."/>
            <person name="Tice H."/>
            <person name="Bruce D."/>
            <person name="Goodwin L."/>
            <person name="Pitluck S."/>
            <person name="Peters L."/>
            <person name="Ovchinnikova G."/>
            <person name="Lu M."/>
            <person name="Kyrpides N."/>
            <person name="Mavromatis K."/>
            <person name="Ivanova N."/>
            <person name="Brettin T."/>
            <person name="Detter J.C."/>
            <person name="Han C."/>
            <person name="Larimer F."/>
            <person name="Land M."/>
            <person name="Hauser L."/>
            <person name="Markowitz V."/>
            <person name="Cheng J.-F."/>
            <person name="Hugenholtz P."/>
            <person name="Woyke T."/>
            <person name="Wu D."/>
            <person name="Spring S."/>
            <person name="Lang E."/>
            <person name="Kopitz M."/>
            <person name="Brambilla E."/>
            <person name="Klenk H.-P."/>
            <person name="Eisen J.A."/>
        </authorList>
    </citation>
    <scope>NUCLEOTIDE SEQUENCE [LARGE SCALE GENOMIC DNA]</scope>
    <source>
        <strain evidence="2">ATCC 23117 / DSM 6794 / NBRC 15988 / NCIMB 1366 / Sio-4</strain>
    </source>
</reference>
<evidence type="ECO:0000313" key="2">
    <source>
        <dbReference type="Proteomes" id="UP000006054"/>
    </source>
</evidence>
<accession>I4AH63</accession>
<proteinExistence type="predicted"/>
<sequence>MAQYRSKIGEFRFGTRYHYKEMASLREGFAIIENATLEVPIEEFIGDNNNWKTSQLMGFLNHRIGLGDFSFDNEIKFLQIDYLTLLNDNSVEQKQTNLLAYKLSTSYSPMGSNFSISYSKNISNFLLEKLIFGYELMDFSNGSPSCK</sequence>
<gene>
    <name evidence="1" type="ordered locus">Fleli_0840</name>
</gene>